<dbReference type="GO" id="GO:0006629">
    <property type="term" value="P:lipid metabolic process"/>
    <property type="evidence" value="ECO:0007669"/>
    <property type="project" value="InterPro"/>
</dbReference>
<protein>
    <submittedName>
        <fullName evidence="3">Glycerophosphoryl diester phosphodiesterase</fullName>
        <ecNumber evidence="3">3.1.4.46</ecNumber>
    </submittedName>
</protein>
<gene>
    <name evidence="3" type="ORF">RISK_002264</name>
</gene>
<keyword evidence="4" id="KW-1185">Reference proteome</keyword>
<proteinExistence type="predicted"/>
<accession>A0A0J1BGG0</accession>
<dbReference type="SUPFAM" id="SSF51695">
    <property type="entry name" value="PLC-like phosphodiesterases"/>
    <property type="match status" value="1"/>
</dbReference>
<comment type="caution">
    <text evidence="3">The sequence shown here is derived from an EMBL/GenBank/DDBJ whole genome shotgun (WGS) entry which is preliminary data.</text>
</comment>
<evidence type="ECO:0000313" key="4">
    <source>
        <dbReference type="Proteomes" id="UP000036367"/>
    </source>
</evidence>
<dbReference type="InterPro" id="IPR030395">
    <property type="entry name" value="GP_PDE_dom"/>
</dbReference>
<feature type="chain" id="PRO_5005248153" evidence="1">
    <location>
        <begin position="28"/>
        <end position="281"/>
    </location>
</feature>
<dbReference type="AlphaFoldDB" id="A0A0J1BGG0"/>
<organism evidence="3 4">
    <name type="scientific">Rhodopirellula islandica</name>
    <dbReference type="NCBI Taxonomy" id="595434"/>
    <lineage>
        <taxon>Bacteria</taxon>
        <taxon>Pseudomonadati</taxon>
        <taxon>Planctomycetota</taxon>
        <taxon>Planctomycetia</taxon>
        <taxon>Pirellulales</taxon>
        <taxon>Pirellulaceae</taxon>
        <taxon>Rhodopirellula</taxon>
    </lineage>
</organism>
<keyword evidence="1" id="KW-0732">Signal</keyword>
<feature type="domain" description="GP-PDE" evidence="2">
    <location>
        <begin position="34"/>
        <end position="272"/>
    </location>
</feature>
<dbReference type="Gene3D" id="3.20.20.190">
    <property type="entry name" value="Phosphatidylinositol (PI) phosphodiesterase"/>
    <property type="match status" value="1"/>
</dbReference>
<reference evidence="3" key="1">
    <citation type="submission" date="2015-05" db="EMBL/GenBank/DDBJ databases">
        <title>Permanent draft genome of Rhodopirellula islandicus K833.</title>
        <authorList>
            <person name="Kizina J."/>
            <person name="Richter M."/>
            <person name="Glockner F.O."/>
            <person name="Harder J."/>
        </authorList>
    </citation>
    <scope>NUCLEOTIDE SEQUENCE [LARGE SCALE GENOMIC DNA]</scope>
    <source>
        <strain evidence="3">K833</strain>
    </source>
</reference>
<dbReference type="PANTHER" id="PTHR46211:SF14">
    <property type="entry name" value="GLYCEROPHOSPHODIESTER PHOSPHODIESTERASE"/>
    <property type="match status" value="1"/>
</dbReference>
<dbReference type="PROSITE" id="PS51704">
    <property type="entry name" value="GP_PDE"/>
    <property type="match status" value="1"/>
</dbReference>
<dbReference type="PANTHER" id="PTHR46211">
    <property type="entry name" value="GLYCEROPHOSPHORYL DIESTER PHOSPHODIESTERASE"/>
    <property type="match status" value="1"/>
</dbReference>
<evidence type="ECO:0000313" key="3">
    <source>
        <dbReference type="EMBL" id="KLU05632.1"/>
    </source>
</evidence>
<sequence length="281" mass="31927">MNRLPMFRCVLMCQLLASLMLGWNCHAEDTDQLPLILAHRGGAHEYEENTMEGFQACYERGIRGFETDIRMTKDGVLVLLHDDSLDRTHDASGPVEEMLASELNSVRTKKGQSFLLLEDFLQYFQDKPGVYLELEMKTKNKALYPDARVSEYCQKLHALAKQYKPAGSDYLFTSFDERPLVTMRQLDADWPTAIIASQPLSDEFIERAKRLQATHIACRITGTSRDMVKKAQELGYKINGWPGHRVEDYYLAIGLGLDVACTDIPTVIQKTKESLPTETNP</sequence>
<dbReference type="RefSeq" id="WP_053061106.1">
    <property type="nucleotide sequence ID" value="NZ_LECT01000017.1"/>
</dbReference>
<dbReference type="Pfam" id="PF03009">
    <property type="entry name" value="GDPD"/>
    <property type="match status" value="1"/>
</dbReference>
<dbReference type="CDD" id="cd08556">
    <property type="entry name" value="GDPD"/>
    <property type="match status" value="1"/>
</dbReference>
<dbReference type="Proteomes" id="UP000036367">
    <property type="component" value="Unassembled WGS sequence"/>
</dbReference>
<feature type="signal peptide" evidence="1">
    <location>
        <begin position="1"/>
        <end position="27"/>
    </location>
</feature>
<dbReference type="EC" id="3.1.4.46" evidence="3"/>
<evidence type="ECO:0000256" key="1">
    <source>
        <dbReference type="SAM" id="SignalP"/>
    </source>
</evidence>
<dbReference type="GO" id="GO:0008889">
    <property type="term" value="F:glycerophosphodiester phosphodiesterase activity"/>
    <property type="evidence" value="ECO:0007669"/>
    <property type="project" value="UniProtKB-EC"/>
</dbReference>
<name>A0A0J1BGG0_RHOIS</name>
<keyword evidence="3" id="KW-0378">Hydrolase</keyword>
<dbReference type="PATRIC" id="fig|595434.4.peg.2163"/>
<dbReference type="STRING" id="595434.RISK_002264"/>
<evidence type="ECO:0000259" key="2">
    <source>
        <dbReference type="PROSITE" id="PS51704"/>
    </source>
</evidence>
<dbReference type="InterPro" id="IPR017946">
    <property type="entry name" value="PLC-like_Pdiesterase_TIM-brl"/>
</dbReference>
<dbReference type="EMBL" id="LECT01000017">
    <property type="protein sequence ID" value="KLU05632.1"/>
    <property type="molecule type" value="Genomic_DNA"/>
</dbReference>